<dbReference type="AlphaFoldDB" id="A0A367FF81"/>
<proteinExistence type="inferred from homology"/>
<feature type="transmembrane region" description="Helical" evidence="11">
    <location>
        <begin position="31"/>
        <end position="50"/>
    </location>
</feature>
<comment type="function">
    <text evidence="1 10">Part of cytochrome c oxidase, its function is unknown.</text>
</comment>
<evidence type="ECO:0000313" key="12">
    <source>
        <dbReference type="EMBL" id="RCG28270.1"/>
    </source>
</evidence>
<dbReference type="EC" id="7.1.1.9" evidence="10"/>
<accession>A0A367FF81</accession>
<gene>
    <name evidence="12" type="ORF">DQ384_24390</name>
</gene>
<protein>
    <recommendedName>
        <fullName evidence="10">Cytochrome c oxidase polypeptide 4</fullName>
        <ecNumber evidence="10">7.1.1.9</ecNumber>
    </recommendedName>
    <alternativeName>
        <fullName evidence="10">Cytochrome aa3 subunit 4</fullName>
    </alternativeName>
    <alternativeName>
        <fullName evidence="10">Cytochrome c oxidase polypeptide IV</fullName>
    </alternativeName>
</protein>
<dbReference type="EMBL" id="QOIL01000014">
    <property type="protein sequence ID" value="RCG28270.1"/>
    <property type="molecule type" value="Genomic_DNA"/>
</dbReference>
<dbReference type="GO" id="GO:0022900">
    <property type="term" value="P:electron transport chain"/>
    <property type="evidence" value="ECO:0007669"/>
    <property type="project" value="InterPro"/>
</dbReference>
<evidence type="ECO:0000256" key="5">
    <source>
        <dbReference type="ARBA" id="ARBA00022692"/>
    </source>
</evidence>
<dbReference type="RefSeq" id="WP_114031182.1">
    <property type="nucleotide sequence ID" value="NZ_QOIL01000014.1"/>
</dbReference>
<dbReference type="InterPro" id="IPR021050">
    <property type="entry name" value="Cyt_c_oxidase_su4_actinobac"/>
</dbReference>
<dbReference type="GO" id="GO:0004129">
    <property type="term" value="F:cytochrome-c oxidase activity"/>
    <property type="evidence" value="ECO:0007669"/>
    <property type="project" value="UniProtKB-EC"/>
</dbReference>
<keyword evidence="6 10" id="KW-1278">Translocase</keyword>
<dbReference type="Pfam" id="PF12270">
    <property type="entry name" value="Cyt_c_ox_IV"/>
    <property type="match status" value="1"/>
</dbReference>
<dbReference type="OrthoDB" id="5244617at2"/>
<evidence type="ECO:0000256" key="1">
    <source>
        <dbReference type="ARBA" id="ARBA00002536"/>
    </source>
</evidence>
<evidence type="ECO:0000256" key="7">
    <source>
        <dbReference type="ARBA" id="ARBA00022989"/>
    </source>
</evidence>
<organism evidence="12 13">
    <name type="scientific">Sphaerisporangium album</name>
    <dbReference type="NCBI Taxonomy" id="509200"/>
    <lineage>
        <taxon>Bacteria</taxon>
        <taxon>Bacillati</taxon>
        <taxon>Actinomycetota</taxon>
        <taxon>Actinomycetes</taxon>
        <taxon>Streptosporangiales</taxon>
        <taxon>Streptosporangiaceae</taxon>
        <taxon>Sphaerisporangium</taxon>
    </lineage>
</organism>
<keyword evidence="7 11" id="KW-1133">Transmembrane helix</keyword>
<feature type="transmembrane region" description="Helical" evidence="11">
    <location>
        <begin position="107"/>
        <end position="125"/>
    </location>
</feature>
<evidence type="ECO:0000256" key="4">
    <source>
        <dbReference type="ARBA" id="ARBA00022475"/>
    </source>
</evidence>
<name>A0A367FF81_9ACTN</name>
<evidence type="ECO:0000256" key="10">
    <source>
        <dbReference type="PIRNR" id="PIRNR017385"/>
    </source>
</evidence>
<keyword evidence="4 10" id="KW-1003">Cell membrane</keyword>
<dbReference type="PIRSF" id="PIRSF017385">
    <property type="entry name" value="CtaF"/>
    <property type="match status" value="1"/>
</dbReference>
<feature type="transmembrane region" description="Helical" evidence="11">
    <location>
        <begin position="83"/>
        <end position="101"/>
    </location>
</feature>
<evidence type="ECO:0000256" key="9">
    <source>
        <dbReference type="ARBA" id="ARBA00047816"/>
    </source>
</evidence>
<evidence type="ECO:0000256" key="3">
    <source>
        <dbReference type="ARBA" id="ARBA00006870"/>
    </source>
</evidence>
<evidence type="ECO:0000256" key="6">
    <source>
        <dbReference type="ARBA" id="ARBA00022967"/>
    </source>
</evidence>
<comment type="caution">
    <text evidence="12">The sequence shown here is derived from an EMBL/GenBank/DDBJ whole genome shotgun (WGS) entry which is preliminary data.</text>
</comment>
<evidence type="ECO:0000256" key="8">
    <source>
        <dbReference type="ARBA" id="ARBA00023136"/>
    </source>
</evidence>
<comment type="similarity">
    <text evidence="3 10">Belongs to the cytochrome c oxidase bacterial subunit CtaF family.</text>
</comment>
<comment type="subunit">
    <text evidence="10">Associates with subunits I, II and III to form cytochrome c oxidase.</text>
</comment>
<comment type="catalytic activity">
    <reaction evidence="9 10">
        <text>4 Fe(II)-[cytochrome c] + O2 + 8 H(+)(in) = 4 Fe(III)-[cytochrome c] + 2 H2O + 4 H(+)(out)</text>
        <dbReference type="Rhea" id="RHEA:11436"/>
        <dbReference type="Rhea" id="RHEA-COMP:10350"/>
        <dbReference type="Rhea" id="RHEA-COMP:14399"/>
        <dbReference type="ChEBI" id="CHEBI:15377"/>
        <dbReference type="ChEBI" id="CHEBI:15378"/>
        <dbReference type="ChEBI" id="CHEBI:15379"/>
        <dbReference type="ChEBI" id="CHEBI:29033"/>
        <dbReference type="ChEBI" id="CHEBI:29034"/>
        <dbReference type="EC" id="7.1.1.9"/>
    </reaction>
</comment>
<reference evidence="12 13" key="1">
    <citation type="submission" date="2018-06" db="EMBL/GenBank/DDBJ databases">
        <title>Sphaerisporangium craniellae sp. nov., isolated from a marine sponge in the South China Sea.</title>
        <authorList>
            <person name="Li L."/>
        </authorList>
    </citation>
    <scope>NUCLEOTIDE SEQUENCE [LARGE SCALE GENOMIC DNA]</scope>
    <source>
        <strain evidence="12 13">CCTCC AA 208026</strain>
    </source>
</reference>
<keyword evidence="13" id="KW-1185">Reference proteome</keyword>
<keyword evidence="5 11" id="KW-0812">Transmembrane</keyword>
<feature type="transmembrane region" description="Helical" evidence="11">
    <location>
        <begin position="7"/>
        <end position="25"/>
    </location>
</feature>
<evidence type="ECO:0000256" key="2">
    <source>
        <dbReference type="ARBA" id="ARBA00004651"/>
    </source>
</evidence>
<sequence>MKVQGWMFVLCGVFFAAVDLVYWFWSKEPTGTTALAISVGLALMIGYYLLYTARRIGDQPEDRKDAEISDGAGELGFFSPSSWWPLFVCLAAALMTVGFIIGWWMFIIGAFAVIMASIGFVFQYYRGHFTH</sequence>
<evidence type="ECO:0000313" key="13">
    <source>
        <dbReference type="Proteomes" id="UP000253094"/>
    </source>
</evidence>
<dbReference type="Proteomes" id="UP000253094">
    <property type="component" value="Unassembled WGS sequence"/>
</dbReference>
<evidence type="ECO:0000256" key="11">
    <source>
        <dbReference type="SAM" id="Phobius"/>
    </source>
</evidence>
<keyword evidence="8 10" id="KW-0472">Membrane</keyword>
<dbReference type="GO" id="GO:0005886">
    <property type="term" value="C:plasma membrane"/>
    <property type="evidence" value="ECO:0007669"/>
    <property type="project" value="UniProtKB-SubCell"/>
</dbReference>
<comment type="subcellular location">
    <subcellularLocation>
        <location evidence="2">Cell membrane</location>
        <topology evidence="2">Multi-pass membrane protein</topology>
    </subcellularLocation>
</comment>